<comment type="caution">
    <text evidence="10">The sequence shown here is derived from an EMBL/GenBank/DDBJ whole genome shotgun (WGS) entry which is preliminary data.</text>
</comment>
<dbReference type="Pfam" id="PF00015">
    <property type="entry name" value="MCPsignal"/>
    <property type="match status" value="1"/>
</dbReference>
<evidence type="ECO:0000256" key="4">
    <source>
        <dbReference type="ARBA" id="ARBA00029447"/>
    </source>
</evidence>
<dbReference type="Pfam" id="PF11845">
    <property type="entry name" value="Tll0287-like"/>
    <property type="match status" value="1"/>
</dbReference>
<feature type="transmembrane region" description="Helical" evidence="6">
    <location>
        <begin position="12"/>
        <end position="30"/>
    </location>
</feature>
<sequence>MNLKNMSVRWKILAVVASGPLVVALILAIMRVGDIRRGAYEGILEKSRAIVLMAEAARNEMAKKLEMDVMRPYKDLDDRQIMEAVPVITALNMAAINAEKAGYRFRAPKISPRNPANTPNAVELAVLRELAEGKIEEKIIFEKDQVRYFKAITLTQECMLCHGDPKGSRDPVGGVREGWKVGEVHGAFEIISSLDAVHEAVFRARVSVALWVLVILSVVIGFGWWQIRRNVLRPLFLSESMLQAVASGDLTSQVKYVSGDEFGRMITAMNNMSAELRSMLGGIGTAGVGLKTTMEGLGRISEILNDNAEENAARANSVAAASEEMSSNMNSVAAAVEQTTTNVSMVASAAEQMTETIHAIAKNSEHARAITEDAVVQAEEVSLHMETLGNAAREVGQVTEAINTISDQTNLLALNATIEAARAGEAGKGFAVVANEIKELARQTGRATEEIREKIHGIQDSTSATVDRIAKILSVIQDVNSIVVSIATAVEQQSKTTHEIADNVLQASQGIQEMNHNVSEASIAASEIAKDIAAVHRSTDDVVQSGRSLKAEADAMRKQLLEVQSLVQRFHI</sequence>
<dbReference type="SMART" id="SM00283">
    <property type="entry name" value="MA"/>
    <property type="match status" value="1"/>
</dbReference>
<dbReference type="InterPro" id="IPR004090">
    <property type="entry name" value="Chemotax_Me-accpt_rcpt"/>
</dbReference>
<comment type="similarity">
    <text evidence="4">Belongs to the methyl-accepting chemotaxis (MCP) protein family.</text>
</comment>
<dbReference type="Pfam" id="PF00672">
    <property type="entry name" value="HAMP"/>
    <property type="match status" value="1"/>
</dbReference>
<evidence type="ECO:0000256" key="6">
    <source>
        <dbReference type="SAM" id="Phobius"/>
    </source>
</evidence>
<dbReference type="PROSITE" id="PS50192">
    <property type="entry name" value="T_SNARE"/>
    <property type="match status" value="1"/>
</dbReference>
<evidence type="ECO:0000256" key="2">
    <source>
        <dbReference type="ARBA" id="ARBA00022519"/>
    </source>
</evidence>
<keyword evidence="6" id="KW-0472">Membrane</keyword>
<dbReference type="SUPFAM" id="SSF58104">
    <property type="entry name" value="Methyl-accepting chemotaxis protein (MCP) signaling domain"/>
    <property type="match status" value="1"/>
</dbReference>
<dbReference type="PANTHER" id="PTHR32089:SF112">
    <property type="entry name" value="LYSOZYME-LIKE PROTEIN-RELATED"/>
    <property type="match status" value="1"/>
</dbReference>
<dbReference type="Proteomes" id="UP001209681">
    <property type="component" value="Unassembled WGS sequence"/>
</dbReference>
<feature type="domain" description="T-SNARE coiled-coil homology" evidence="8">
    <location>
        <begin position="459"/>
        <end position="521"/>
    </location>
</feature>
<dbReference type="InterPro" id="IPR021796">
    <property type="entry name" value="Tll0287-like_dom"/>
</dbReference>
<dbReference type="Gene3D" id="1.10.287.950">
    <property type="entry name" value="Methyl-accepting chemotaxis protein"/>
    <property type="match status" value="1"/>
</dbReference>
<evidence type="ECO:0000256" key="5">
    <source>
        <dbReference type="PROSITE-ProRule" id="PRU00284"/>
    </source>
</evidence>
<dbReference type="SMART" id="SM00304">
    <property type="entry name" value="HAMP"/>
    <property type="match status" value="2"/>
</dbReference>
<accession>A0ABT3NB78</accession>
<evidence type="ECO:0000259" key="9">
    <source>
        <dbReference type="PROSITE" id="PS50885"/>
    </source>
</evidence>
<gene>
    <name evidence="10" type="ORF">OOT00_12060</name>
</gene>
<dbReference type="InterPro" id="IPR003660">
    <property type="entry name" value="HAMP_dom"/>
</dbReference>
<feature type="domain" description="HAMP" evidence="9">
    <location>
        <begin position="229"/>
        <end position="281"/>
    </location>
</feature>
<reference evidence="10 11" key="1">
    <citation type="submission" date="2022-11" db="EMBL/GenBank/DDBJ databases">
        <title>Desulfobotulus tamanensis H1 sp. nov. - anaerobic, alkaliphilic, sulphate reducing bacterium isolated from terrestrial mud volcano.</title>
        <authorList>
            <person name="Frolova A."/>
            <person name="Merkel A.Y."/>
            <person name="Slobodkin A.I."/>
        </authorList>
    </citation>
    <scope>NUCLEOTIDE SEQUENCE [LARGE SCALE GENOMIC DNA]</scope>
    <source>
        <strain evidence="10 11">H1</strain>
    </source>
</reference>
<feature type="domain" description="Methyl-accepting transducer" evidence="7">
    <location>
        <begin position="300"/>
        <end position="529"/>
    </location>
</feature>
<evidence type="ECO:0000256" key="1">
    <source>
        <dbReference type="ARBA" id="ARBA00004429"/>
    </source>
</evidence>
<organism evidence="10 11">
    <name type="scientific">Desulfobotulus pelophilus</name>
    <dbReference type="NCBI Taxonomy" id="2823377"/>
    <lineage>
        <taxon>Bacteria</taxon>
        <taxon>Pseudomonadati</taxon>
        <taxon>Thermodesulfobacteriota</taxon>
        <taxon>Desulfobacteria</taxon>
        <taxon>Desulfobacterales</taxon>
        <taxon>Desulfobacteraceae</taxon>
        <taxon>Desulfobotulus</taxon>
    </lineage>
</organism>
<dbReference type="RefSeq" id="WP_265425628.1">
    <property type="nucleotide sequence ID" value="NZ_JAPFPW010000014.1"/>
</dbReference>
<dbReference type="PRINTS" id="PR00260">
    <property type="entry name" value="CHEMTRNSDUCR"/>
</dbReference>
<evidence type="ECO:0000313" key="11">
    <source>
        <dbReference type="Proteomes" id="UP001209681"/>
    </source>
</evidence>
<evidence type="ECO:0000259" key="7">
    <source>
        <dbReference type="PROSITE" id="PS50111"/>
    </source>
</evidence>
<feature type="transmembrane region" description="Helical" evidence="6">
    <location>
        <begin position="208"/>
        <end position="227"/>
    </location>
</feature>
<dbReference type="CDD" id="cd06225">
    <property type="entry name" value="HAMP"/>
    <property type="match status" value="1"/>
</dbReference>
<comment type="subcellular location">
    <subcellularLocation>
        <location evidence="1">Cell inner membrane</location>
        <topology evidence="1">Multi-pass membrane protein</topology>
    </subcellularLocation>
</comment>
<keyword evidence="6" id="KW-1133">Transmembrane helix</keyword>
<evidence type="ECO:0000259" key="8">
    <source>
        <dbReference type="PROSITE" id="PS50192"/>
    </source>
</evidence>
<dbReference type="PROSITE" id="PS50885">
    <property type="entry name" value="HAMP"/>
    <property type="match status" value="1"/>
</dbReference>
<dbReference type="PANTHER" id="PTHR32089">
    <property type="entry name" value="METHYL-ACCEPTING CHEMOTAXIS PROTEIN MCPB"/>
    <property type="match status" value="1"/>
</dbReference>
<protein>
    <submittedName>
        <fullName evidence="10">Methyl-accepting chemotaxis protein</fullName>
    </submittedName>
</protein>
<proteinExistence type="inferred from homology"/>
<keyword evidence="3 5" id="KW-0807">Transducer</keyword>
<keyword evidence="2" id="KW-1003">Cell membrane</keyword>
<dbReference type="EMBL" id="JAPFPW010000014">
    <property type="protein sequence ID" value="MCW7754716.1"/>
    <property type="molecule type" value="Genomic_DNA"/>
</dbReference>
<keyword evidence="2" id="KW-0997">Cell inner membrane</keyword>
<name>A0ABT3NB78_9BACT</name>
<keyword evidence="6" id="KW-0812">Transmembrane</keyword>
<keyword evidence="11" id="KW-1185">Reference proteome</keyword>
<evidence type="ECO:0000313" key="10">
    <source>
        <dbReference type="EMBL" id="MCW7754716.1"/>
    </source>
</evidence>
<evidence type="ECO:0000256" key="3">
    <source>
        <dbReference type="ARBA" id="ARBA00023224"/>
    </source>
</evidence>
<dbReference type="PROSITE" id="PS50111">
    <property type="entry name" value="CHEMOTAXIS_TRANSDUC_2"/>
    <property type="match status" value="1"/>
</dbReference>
<dbReference type="InterPro" id="IPR004089">
    <property type="entry name" value="MCPsignal_dom"/>
</dbReference>
<dbReference type="InterPro" id="IPR000727">
    <property type="entry name" value="T_SNARE_dom"/>
</dbReference>